<keyword evidence="8" id="KW-0966">Cell projection</keyword>
<dbReference type="AlphaFoldDB" id="A0A484BWA5"/>
<feature type="compositionally biased region" description="Low complexity" evidence="10">
    <location>
        <begin position="88"/>
        <end position="103"/>
    </location>
</feature>
<evidence type="ECO:0000256" key="8">
    <source>
        <dbReference type="ARBA" id="ARBA00023273"/>
    </source>
</evidence>
<evidence type="ECO:0000256" key="4">
    <source>
        <dbReference type="ARBA" id="ARBA00022553"/>
    </source>
</evidence>
<dbReference type="STRING" id="7232.A0A484BWA5"/>
<name>A0A484BWA5_DRONA</name>
<comment type="caution">
    <text evidence="11">The sequence shown here is derived from an EMBL/GenBank/DDBJ whole genome shotgun (WGS) entry which is preliminary data.</text>
</comment>
<comment type="subcellular location">
    <subcellularLocation>
        <location evidence="1">Cytoplasm</location>
        <location evidence="1">Cytoskeleton</location>
        <location evidence="1">Flagellum axoneme</location>
    </subcellularLocation>
</comment>
<evidence type="ECO:0000256" key="5">
    <source>
        <dbReference type="ARBA" id="ARBA00022846"/>
    </source>
</evidence>
<keyword evidence="7" id="KW-0206">Cytoskeleton</keyword>
<proteinExistence type="inferred from homology"/>
<feature type="compositionally biased region" description="Low complexity" evidence="10">
    <location>
        <begin position="292"/>
        <end position="311"/>
    </location>
</feature>
<gene>
    <name evidence="11" type="ORF">AWZ03_000651</name>
</gene>
<dbReference type="EMBL" id="LSRL02000002">
    <property type="protein sequence ID" value="TDG53108.1"/>
    <property type="molecule type" value="Genomic_DNA"/>
</dbReference>
<reference evidence="11 12" key="1">
    <citation type="journal article" date="2019" name="J. Hered.">
        <title>An Improved Genome Assembly for Drosophila navojoa, the Basal Species in the mojavensis Cluster.</title>
        <authorList>
            <person name="Vanderlinde T."/>
            <person name="Dupim E.G."/>
            <person name="Nazario-Yepiz N.O."/>
            <person name="Carvalho A.B."/>
        </authorList>
    </citation>
    <scope>NUCLEOTIDE SEQUENCE [LARGE SCALE GENOMIC DNA]</scope>
    <source>
        <strain evidence="11">Navoj_Jal97</strain>
        <tissue evidence="11">Whole organism</tissue>
    </source>
</reference>
<keyword evidence="3" id="KW-0963">Cytoplasm</keyword>
<dbReference type="PANTHER" id="PTHR21648">
    <property type="entry name" value="FLAGELLAR RADIAL SPOKE PROTEIN 3"/>
    <property type="match status" value="1"/>
</dbReference>
<feature type="region of interest" description="Disordered" evidence="10">
    <location>
        <begin position="292"/>
        <end position="336"/>
    </location>
</feature>
<keyword evidence="5" id="KW-0282">Flagellum</keyword>
<feature type="region of interest" description="Disordered" evidence="10">
    <location>
        <begin position="371"/>
        <end position="392"/>
    </location>
</feature>
<feature type="region of interest" description="Disordered" evidence="10">
    <location>
        <begin position="214"/>
        <end position="242"/>
    </location>
</feature>
<evidence type="ECO:0000313" key="12">
    <source>
        <dbReference type="Proteomes" id="UP000295192"/>
    </source>
</evidence>
<evidence type="ECO:0000256" key="3">
    <source>
        <dbReference type="ARBA" id="ARBA00022490"/>
    </source>
</evidence>
<evidence type="ECO:0000256" key="1">
    <source>
        <dbReference type="ARBA" id="ARBA00004611"/>
    </source>
</evidence>
<evidence type="ECO:0000256" key="10">
    <source>
        <dbReference type="SAM" id="MobiDB-lite"/>
    </source>
</evidence>
<sequence>MPNAIPKRVPMGSKGNGMDLLSNVVTRTEVTEMQLKWQDRPCPAPPCQQSFWWASQPKPIKIKGCPKPEQRAQNFSFATSYPYAPGRSTNNHNTNNNSHNNNNKSIHQQTAYNVQRYQSPYNFQHVVTNAFSVLHNSVELDEQSTAQHSKPNQAIVRPIIREQSEHVDEPIVAAGSISSNPPLTTRSFFSRSTQEVRSFADELSQKLRFLAPDENYGRGGGGSSGHSSATAASGAWLSGRQMERPRFETTVPTGIFLPPPHELQMLPPSMLRRHVYAYSSYPMILHNYYNASNQTNNNNNNNNSIQNPNQNKDTNRQISQNDKENNKASTRQNGVRATAAVAAATAAAAAPKGDGSSLAGGLHITKAQFQQQLQQRRNFNSDKRPVVPPPEPYMNMMYDRRVIKGSNFGTPSMLAEVDPFDKAAELRRRNMLRKRSMQCRNQRNVLGTPPPVQGRKHENIQTEKYLEKLVQRPPEYSVDTQTDLFLEKPPTPPYVPAKVGVDVATEIGEGELFHFDAEAQPIIDVLVDSCIEQSMLEVAHEMELAALRRKQEEFLAQREAELAELRRLEAEELRLQAEKDRRLRQDAIAKELDEEMQKSVTAAKLLQGHIASLVPEVLENIEPASDAVKKEQLMKEVCPWLSAEVAQEVGHIVDSREILTAIILEIIKQRAAAYIGYKEEEPEASASDVGICEEEGCTIDDMETCPCEPETEYSECPESQPEPPHL</sequence>
<keyword evidence="9" id="KW-0175">Coiled coil</keyword>
<evidence type="ECO:0000256" key="6">
    <source>
        <dbReference type="ARBA" id="ARBA00023069"/>
    </source>
</evidence>
<keyword evidence="4" id="KW-0597">Phosphoprotein</keyword>
<evidence type="ECO:0000256" key="7">
    <source>
        <dbReference type="ARBA" id="ARBA00023212"/>
    </source>
</evidence>
<evidence type="ECO:0000256" key="9">
    <source>
        <dbReference type="SAM" id="Coils"/>
    </source>
</evidence>
<dbReference type="OMA" id="CEPETEY"/>
<dbReference type="Pfam" id="PF06098">
    <property type="entry name" value="Radial_spoke_3"/>
    <property type="match status" value="1"/>
</dbReference>
<dbReference type="PANTHER" id="PTHR21648:SF0">
    <property type="entry name" value="RADIAL SPOKE HEAD PROTEIN 3 HOMOLOG"/>
    <property type="match status" value="1"/>
</dbReference>
<keyword evidence="12" id="KW-1185">Reference proteome</keyword>
<dbReference type="GO" id="GO:0005929">
    <property type="term" value="C:cilium"/>
    <property type="evidence" value="ECO:0007669"/>
    <property type="project" value="TreeGrafter"/>
</dbReference>
<feature type="compositionally biased region" description="Low complexity" evidence="10">
    <location>
        <begin position="225"/>
        <end position="235"/>
    </location>
</feature>
<accession>A0A484BWA5</accession>
<evidence type="ECO:0008006" key="13">
    <source>
        <dbReference type="Google" id="ProtNLM"/>
    </source>
</evidence>
<dbReference type="InterPro" id="IPR009290">
    <property type="entry name" value="Radial_spoke_3"/>
</dbReference>
<feature type="coiled-coil region" evidence="9">
    <location>
        <begin position="551"/>
        <end position="585"/>
    </location>
</feature>
<protein>
    <recommendedName>
        <fullName evidence="13">Radial spoke head protein 3 homolog</fullName>
    </recommendedName>
</protein>
<comment type="similarity">
    <text evidence="2">Belongs to the flagellar radial spoke RSP3 family.</text>
</comment>
<dbReference type="OrthoDB" id="313308at2759"/>
<evidence type="ECO:0000313" key="11">
    <source>
        <dbReference type="EMBL" id="TDG53108.1"/>
    </source>
</evidence>
<evidence type="ECO:0000256" key="2">
    <source>
        <dbReference type="ARBA" id="ARBA00006737"/>
    </source>
</evidence>
<keyword evidence="6" id="KW-0969">Cilium</keyword>
<feature type="region of interest" description="Disordered" evidence="10">
    <location>
        <begin position="707"/>
        <end position="726"/>
    </location>
</feature>
<organism evidence="11 12">
    <name type="scientific">Drosophila navojoa</name>
    <name type="common">Fruit fly</name>
    <dbReference type="NCBI Taxonomy" id="7232"/>
    <lineage>
        <taxon>Eukaryota</taxon>
        <taxon>Metazoa</taxon>
        <taxon>Ecdysozoa</taxon>
        <taxon>Arthropoda</taxon>
        <taxon>Hexapoda</taxon>
        <taxon>Insecta</taxon>
        <taxon>Pterygota</taxon>
        <taxon>Neoptera</taxon>
        <taxon>Endopterygota</taxon>
        <taxon>Diptera</taxon>
        <taxon>Brachycera</taxon>
        <taxon>Muscomorpha</taxon>
        <taxon>Ephydroidea</taxon>
        <taxon>Drosophilidae</taxon>
        <taxon>Drosophila</taxon>
    </lineage>
</organism>
<feature type="region of interest" description="Disordered" evidence="10">
    <location>
        <begin position="79"/>
        <end position="104"/>
    </location>
</feature>
<dbReference type="Proteomes" id="UP000295192">
    <property type="component" value="Unassembled WGS sequence"/>
</dbReference>